<name>A0A1E3PVW4_LIPST</name>
<organism evidence="1 2">
    <name type="scientific">Lipomyces starkeyi NRRL Y-11557</name>
    <dbReference type="NCBI Taxonomy" id="675824"/>
    <lineage>
        <taxon>Eukaryota</taxon>
        <taxon>Fungi</taxon>
        <taxon>Dikarya</taxon>
        <taxon>Ascomycota</taxon>
        <taxon>Saccharomycotina</taxon>
        <taxon>Lipomycetes</taxon>
        <taxon>Lipomycetales</taxon>
        <taxon>Lipomycetaceae</taxon>
        <taxon>Lipomyces</taxon>
    </lineage>
</organism>
<dbReference type="AlphaFoldDB" id="A0A1E3PVW4"/>
<reference evidence="1 2" key="1">
    <citation type="journal article" date="2016" name="Proc. Natl. Acad. Sci. U.S.A.">
        <title>Comparative genomics of biotechnologically important yeasts.</title>
        <authorList>
            <person name="Riley R."/>
            <person name="Haridas S."/>
            <person name="Wolfe K.H."/>
            <person name="Lopes M.R."/>
            <person name="Hittinger C.T."/>
            <person name="Goeker M."/>
            <person name="Salamov A.A."/>
            <person name="Wisecaver J.H."/>
            <person name="Long T.M."/>
            <person name="Calvey C.H."/>
            <person name="Aerts A.L."/>
            <person name="Barry K.W."/>
            <person name="Choi C."/>
            <person name="Clum A."/>
            <person name="Coughlan A.Y."/>
            <person name="Deshpande S."/>
            <person name="Douglass A.P."/>
            <person name="Hanson S.J."/>
            <person name="Klenk H.-P."/>
            <person name="LaButti K.M."/>
            <person name="Lapidus A."/>
            <person name="Lindquist E.A."/>
            <person name="Lipzen A.M."/>
            <person name="Meier-Kolthoff J.P."/>
            <person name="Ohm R.A."/>
            <person name="Otillar R.P."/>
            <person name="Pangilinan J.L."/>
            <person name="Peng Y."/>
            <person name="Rokas A."/>
            <person name="Rosa C.A."/>
            <person name="Scheuner C."/>
            <person name="Sibirny A.A."/>
            <person name="Slot J.C."/>
            <person name="Stielow J.B."/>
            <person name="Sun H."/>
            <person name="Kurtzman C.P."/>
            <person name="Blackwell M."/>
            <person name="Grigoriev I.V."/>
            <person name="Jeffries T.W."/>
        </authorList>
    </citation>
    <scope>NUCLEOTIDE SEQUENCE [LARGE SCALE GENOMIC DNA]</scope>
    <source>
        <strain evidence="1 2">NRRL Y-11557</strain>
    </source>
</reference>
<dbReference type="Proteomes" id="UP000094385">
    <property type="component" value="Unassembled WGS sequence"/>
</dbReference>
<protein>
    <submittedName>
        <fullName evidence="1">Uncharacterized protein</fullName>
    </submittedName>
</protein>
<evidence type="ECO:0000313" key="1">
    <source>
        <dbReference type="EMBL" id="ODQ68967.1"/>
    </source>
</evidence>
<sequence length="165" mass="18228">MSGNNYLRYYNLRRPFLWSLVIISKAMVDDVPSIPLRLTLGQQIGNGYLLLNLYAIANDVTQAAANSGNSLSLMIIMSETGRIRTERYITIWQHAAAAGRFMSKAVQNMRPVACYPLQDVGISHVSGRLVSSDASIFSCGKDCMHERSNITDFVSVEPLAKAKTP</sequence>
<keyword evidence="2" id="KW-1185">Reference proteome</keyword>
<evidence type="ECO:0000313" key="2">
    <source>
        <dbReference type="Proteomes" id="UP000094385"/>
    </source>
</evidence>
<gene>
    <name evidence="1" type="ORF">LIPSTDRAFT_204683</name>
</gene>
<proteinExistence type="predicted"/>
<dbReference type="EMBL" id="KV454307">
    <property type="protein sequence ID" value="ODQ68967.1"/>
    <property type="molecule type" value="Genomic_DNA"/>
</dbReference>
<accession>A0A1E3PVW4</accession>